<dbReference type="InterPro" id="IPR000313">
    <property type="entry name" value="PWWP_dom"/>
</dbReference>
<feature type="compositionally biased region" description="Basic and acidic residues" evidence="1">
    <location>
        <begin position="398"/>
        <end position="415"/>
    </location>
</feature>
<keyword evidence="4" id="KW-1185">Reference proteome</keyword>
<dbReference type="Proteomes" id="UP000015441">
    <property type="component" value="Unassembled WGS sequence"/>
</dbReference>
<evidence type="ECO:0000313" key="3">
    <source>
        <dbReference type="EMBL" id="CCU78828.1"/>
    </source>
</evidence>
<proteinExistence type="predicted"/>
<dbReference type="AlphaFoldDB" id="N1JJ62"/>
<dbReference type="Gene3D" id="2.30.30.140">
    <property type="match status" value="1"/>
</dbReference>
<protein>
    <submittedName>
        <fullName evidence="3">PWWP domain-containing protein</fullName>
    </submittedName>
</protein>
<dbReference type="STRING" id="546991.N1JJ62"/>
<name>N1JJ62_BLUG1</name>
<reference evidence="3 4" key="1">
    <citation type="journal article" date="2010" name="Science">
        <title>Genome expansion and gene loss in powdery mildew fungi reveal tradeoffs in extreme parasitism.</title>
        <authorList>
            <person name="Spanu P.D."/>
            <person name="Abbott J.C."/>
            <person name="Amselem J."/>
            <person name="Burgis T.A."/>
            <person name="Soanes D.M."/>
            <person name="Stueber K."/>
            <person name="Ver Loren van Themaat E."/>
            <person name="Brown J.K.M."/>
            <person name="Butcher S.A."/>
            <person name="Gurr S.J."/>
            <person name="Lebrun M.-H."/>
            <person name="Ridout C.J."/>
            <person name="Schulze-Lefert P."/>
            <person name="Talbot N.J."/>
            <person name="Ahmadinejad N."/>
            <person name="Ametz C."/>
            <person name="Barton G.R."/>
            <person name="Benjdia M."/>
            <person name="Bidzinski P."/>
            <person name="Bindschedler L.V."/>
            <person name="Both M."/>
            <person name="Brewer M.T."/>
            <person name="Cadle-Davidson L."/>
            <person name="Cadle-Davidson M.M."/>
            <person name="Collemare J."/>
            <person name="Cramer R."/>
            <person name="Frenkel O."/>
            <person name="Godfrey D."/>
            <person name="Harriman J."/>
            <person name="Hoede C."/>
            <person name="King B.C."/>
            <person name="Klages S."/>
            <person name="Kleemann J."/>
            <person name="Knoll D."/>
            <person name="Koti P.S."/>
            <person name="Kreplak J."/>
            <person name="Lopez-Ruiz F.J."/>
            <person name="Lu X."/>
            <person name="Maekawa T."/>
            <person name="Mahanil S."/>
            <person name="Micali C."/>
            <person name="Milgroom M.G."/>
            <person name="Montana G."/>
            <person name="Noir S."/>
            <person name="O'Connell R.J."/>
            <person name="Oberhaensli S."/>
            <person name="Parlange F."/>
            <person name="Pedersen C."/>
            <person name="Quesneville H."/>
            <person name="Reinhardt R."/>
            <person name="Rott M."/>
            <person name="Sacristan S."/>
            <person name="Schmidt S.M."/>
            <person name="Schoen M."/>
            <person name="Skamnioti P."/>
            <person name="Sommer H."/>
            <person name="Stephens A."/>
            <person name="Takahara H."/>
            <person name="Thordal-Christensen H."/>
            <person name="Vigouroux M."/>
            <person name="Wessling R."/>
            <person name="Wicker T."/>
            <person name="Panstruga R."/>
        </authorList>
    </citation>
    <scope>NUCLEOTIDE SEQUENCE [LARGE SCALE GENOMIC DNA]</scope>
    <source>
        <strain evidence="3">DH14</strain>
    </source>
</reference>
<dbReference type="PROSITE" id="PS50812">
    <property type="entry name" value="PWWP"/>
    <property type="match status" value="1"/>
</dbReference>
<feature type="compositionally biased region" description="Basic and acidic residues" evidence="1">
    <location>
        <begin position="363"/>
        <end position="374"/>
    </location>
</feature>
<accession>N1JJ62</accession>
<dbReference type="eggNOG" id="ENOG502S12V">
    <property type="taxonomic scope" value="Eukaryota"/>
</dbReference>
<organism evidence="3 4">
    <name type="scientific">Blumeria graminis f. sp. hordei (strain DH14)</name>
    <name type="common">Barley powdery mildew</name>
    <name type="synonym">Oidium monilioides f. sp. hordei</name>
    <dbReference type="NCBI Taxonomy" id="546991"/>
    <lineage>
        <taxon>Eukaryota</taxon>
        <taxon>Fungi</taxon>
        <taxon>Dikarya</taxon>
        <taxon>Ascomycota</taxon>
        <taxon>Pezizomycotina</taxon>
        <taxon>Leotiomycetes</taxon>
        <taxon>Erysiphales</taxon>
        <taxon>Erysiphaceae</taxon>
        <taxon>Blumeria</taxon>
        <taxon>Blumeria hordei</taxon>
    </lineage>
</organism>
<gene>
    <name evidence="3" type="ORF">BGHDH14_bghG004101000001001</name>
</gene>
<evidence type="ECO:0000259" key="2">
    <source>
        <dbReference type="PROSITE" id="PS50812"/>
    </source>
</evidence>
<evidence type="ECO:0000256" key="1">
    <source>
        <dbReference type="SAM" id="MobiDB-lite"/>
    </source>
</evidence>
<dbReference type="SMART" id="SM00293">
    <property type="entry name" value="PWWP"/>
    <property type="match status" value="1"/>
</dbReference>
<comment type="caution">
    <text evidence="3">The sequence shown here is derived from an EMBL/GenBank/DDBJ whole genome shotgun (WGS) entry which is preliminary data.</text>
</comment>
<dbReference type="EMBL" id="CAUH01004101">
    <property type="protein sequence ID" value="CCU78828.1"/>
    <property type="molecule type" value="Genomic_DNA"/>
</dbReference>
<feature type="region of interest" description="Disordered" evidence="1">
    <location>
        <begin position="290"/>
        <end position="418"/>
    </location>
</feature>
<feature type="compositionally biased region" description="Polar residues" evidence="1">
    <location>
        <begin position="379"/>
        <end position="396"/>
    </location>
</feature>
<sequence>MSHLLQTSQWIHCRHKSKKQLKARKVKESWLLTMTKKAQNSQEARYKSVCILLPRFIDEKMNCWLTLNFACSAVAQSEKYNKKNVLRRRTQINSLPEPEDILMEDNRELNTPVSCVVTNADGFTDSSVVDSKIKGRRKSTGTSEHRIKKPSKKATKIRTTHIDAKPGDYFYVRLKGYPLWPAIVCDETMLPSTLLKSRPVSAARVDGTYREDFTDGGPKAKDRSFPVMYLLTNEFGWIPNYDLLEIDFEEIANSTTTLRKDLTMARKLAAEKHDLNYFKDILRSFTEAREAERMEDEKIKNEKQIEKMKKKDIVTQKKTPKSSRKSKVTSNESTKEDEDASEAQLNLEAKEPRAGISKTRSKRPAEEILEEPPRKRTTIKLNTKTTIGNQTPSISKASDLKKQNPEKPIKPEKSGKPKKLKIPTNTVIKISKEPELSLEEKRIKKEKEILFLRHKLQKGLLTKDQELKIEEMKLMSEFIDKLEAYVDLEVSIIRQTKINKVLKAILKLHNIPMEEKYQFKLRSQKLLDEWNKLLANDTEHANTSVPILTNINEKSESETKTLILNEFEATPTGPEPENLKTIVHKEAAPNID</sequence>
<dbReference type="Pfam" id="PF00855">
    <property type="entry name" value="PWWP"/>
    <property type="match status" value="1"/>
</dbReference>
<evidence type="ECO:0000313" key="4">
    <source>
        <dbReference type="Proteomes" id="UP000015441"/>
    </source>
</evidence>
<feature type="compositionally biased region" description="Basic and acidic residues" evidence="1">
    <location>
        <begin position="290"/>
        <end position="315"/>
    </location>
</feature>
<dbReference type="InParanoid" id="N1JJ62"/>
<feature type="compositionally biased region" description="Basic residues" evidence="1">
    <location>
        <begin position="318"/>
        <end position="327"/>
    </location>
</feature>
<dbReference type="SUPFAM" id="SSF63748">
    <property type="entry name" value="Tudor/PWWP/MBT"/>
    <property type="match status" value="1"/>
</dbReference>
<dbReference type="OrthoDB" id="62853at2759"/>
<dbReference type="HOGENOM" id="CLU_019479_0_0_1"/>
<feature type="domain" description="PWWP" evidence="2">
    <location>
        <begin position="166"/>
        <end position="239"/>
    </location>
</feature>